<reference evidence="1" key="1">
    <citation type="submission" date="2020-11" db="EMBL/GenBank/DDBJ databases">
        <authorList>
            <person name="Whitehead M."/>
        </authorList>
    </citation>
    <scope>NUCLEOTIDE SEQUENCE</scope>
    <source>
        <strain evidence="1">EGII</strain>
    </source>
</reference>
<accession>A0A811URN5</accession>
<protein>
    <submittedName>
        <fullName evidence="1">(Mediterranean fruit fly) hypothetical protein</fullName>
    </submittedName>
</protein>
<keyword evidence="2" id="KW-1185">Reference proteome</keyword>
<proteinExistence type="predicted"/>
<dbReference type="Proteomes" id="UP000606786">
    <property type="component" value="Unassembled WGS sequence"/>
</dbReference>
<dbReference type="EMBL" id="CAJHJT010000012">
    <property type="protein sequence ID" value="CAD7000575.1"/>
    <property type="molecule type" value="Genomic_DNA"/>
</dbReference>
<organism evidence="1 2">
    <name type="scientific">Ceratitis capitata</name>
    <name type="common">Mediterranean fruit fly</name>
    <name type="synonym">Tephritis capitata</name>
    <dbReference type="NCBI Taxonomy" id="7213"/>
    <lineage>
        <taxon>Eukaryota</taxon>
        <taxon>Metazoa</taxon>
        <taxon>Ecdysozoa</taxon>
        <taxon>Arthropoda</taxon>
        <taxon>Hexapoda</taxon>
        <taxon>Insecta</taxon>
        <taxon>Pterygota</taxon>
        <taxon>Neoptera</taxon>
        <taxon>Endopterygota</taxon>
        <taxon>Diptera</taxon>
        <taxon>Brachycera</taxon>
        <taxon>Muscomorpha</taxon>
        <taxon>Tephritoidea</taxon>
        <taxon>Tephritidae</taxon>
        <taxon>Ceratitis</taxon>
        <taxon>Ceratitis</taxon>
    </lineage>
</organism>
<evidence type="ECO:0000313" key="1">
    <source>
        <dbReference type="EMBL" id="CAD7000575.1"/>
    </source>
</evidence>
<sequence length="117" mass="13302">MYEYAMHSLTVCAITSLHSLVSCVNRRHSLIRPPHTSLTAMLTSNALCMCLFDCLHSEILDLRIWLRRKKLTLCFLAYALKSSTEYASEKKVIVVANRDKYPQALDAEATSKDMEGF</sequence>
<comment type="caution">
    <text evidence="1">The sequence shown here is derived from an EMBL/GenBank/DDBJ whole genome shotgun (WGS) entry which is preliminary data.</text>
</comment>
<evidence type="ECO:0000313" key="2">
    <source>
        <dbReference type="Proteomes" id="UP000606786"/>
    </source>
</evidence>
<dbReference type="AlphaFoldDB" id="A0A811URN5"/>
<name>A0A811URN5_CERCA</name>
<gene>
    <name evidence="1" type="ORF">CCAP1982_LOCUS9050</name>
</gene>